<accession>A0A1U7J7A5</accession>
<dbReference type="Pfam" id="PF11850">
    <property type="entry name" value="DUF3370"/>
    <property type="match status" value="1"/>
</dbReference>
<gene>
    <name evidence="1" type="ORF">NIES30_07530</name>
</gene>
<protein>
    <recommendedName>
        <fullName evidence="3">DUF3370 domain-containing protein</fullName>
    </recommendedName>
</protein>
<organism evidence="1 2">
    <name type="scientific">Phormidium tenue NIES-30</name>
    <dbReference type="NCBI Taxonomy" id="549789"/>
    <lineage>
        <taxon>Bacteria</taxon>
        <taxon>Bacillati</taxon>
        <taxon>Cyanobacteriota</taxon>
        <taxon>Cyanophyceae</taxon>
        <taxon>Oscillatoriophycideae</taxon>
        <taxon>Oscillatoriales</taxon>
        <taxon>Oscillatoriaceae</taxon>
        <taxon>Phormidium</taxon>
    </lineage>
</organism>
<dbReference type="AlphaFoldDB" id="A0A1U7J7A5"/>
<sequence>MLSALVAFTLSPLFAQLPPGETTPAPEAKTVVIPRDGSYAEVIRYQEVRPLPGGLDETPVFNSNSPEVVQQNGILLSTFPKDGMASPDAHLNYAFNGRFDLFAHHIARGANADDRRTLFMGVLVYNPGSEPIDITIHQGVSYLSQEAPFIDLPDARLSSNGNVYAGPGSRTTTDILRGANQSHWPNRITVPPGHVQLLMNTPIPLRSLTVPVNGSHPQGAVIPKPPIRPVTLTAADAQINPETGETGAAALPRPLAPRPIPSNGRTAMMYLSSSGPVHVASLARYADVMPNGNERVPTLQDWLQVLKQGNLAGPRDIPPSDPETYRFGRFYYGRVAGVAKGASWKATLTDSPDTDVLTIPAPGNAFSYVISSVDRNTFGTGQIQSAPMVARYPDTAYRAHGNYGVRYSLKLPFYNNRGVEQAITLKFQTPIRDEELVQGLRFRRPPEDRVFFRGTVRLKFRNQMGLERTHYVHLVQRRGQEAEALLKLNIPAEARQDLEVDLVYPPDATPPQVLTVLNGGVPEMFEAETIESPNTPALSRDLLRN</sequence>
<evidence type="ECO:0008006" key="3">
    <source>
        <dbReference type="Google" id="ProtNLM"/>
    </source>
</evidence>
<dbReference type="EMBL" id="MRCG01000004">
    <property type="protein sequence ID" value="OKH49018.1"/>
    <property type="molecule type" value="Genomic_DNA"/>
</dbReference>
<evidence type="ECO:0000313" key="1">
    <source>
        <dbReference type="EMBL" id="OKH49018.1"/>
    </source>
</evidence>
<dbReference type="STRING" id="549789.NIES30_07530"/>
<evidence type="ECO:0000313" key="2">
    <source>
        <dbReference type="Proteomes" id="UP000185557"/>
    </source>
</evidence>
<reference evidence="1 2" key="1">
    <citation type="submission" date="2016-11" db="EMBL/GenBank/DDBJ databases">
        <title>Draft Genome Sequences of Nine Cyanobacterial Strains from Diverse Habitats.</title>
        <authorList>
            <person name="Zhu T."/>
            <person name="Hou S."/>
            <person name="Lu X."/>
            <person name="Hess W.R."/>
        </authorList>
    </citation>
    <scope>NUCLEOTIDE SEQUENCE [LARGE SCALE GENOMIC DNA]</scope>
    <source>
        <strain evidence="1 2">NIES-30</strain>
    </source>
</reference>
<dbReference type="Proteomes" id="UP000185557">
    <property type="component" value="Unassembled WGS sequence"/>
</dbReference>
<dbReference type="RefSeq" id="WP_073607799.1">
    <property type="nucleotide sequence ID" value="NZ_MRCG01000004.1"/>
</dbReference>
<dbReference type="OrthoDB" id="502907at2"/>
<dbReference type="InterPro" id="IPR021801">
    <property type="entry name" value="DUF3370"/>
</dbReference>
<comment type="caution">
    <text evidence="1">The sequence shown here is derived from an EMBL/GenBank/DDBJ whole genome shotgun (WGS) entry which is preliminary data.</text>
</comment>
<keyword evidence="2" id="KW-1185">Reference proteome</keyword>
<proteinExistence type="predicted"/>
<name>A0A1U7J7A5_9CYAN</name>